<comment type="caution">
    <text evidence="7">The sequence shown here is derived from an EMBL/GenBank/DDBJ whole genome shotgun (WGS) entry which is preliminary data.</text>
</comment>
<gene>
    <name evidence="7" type="ORF">H9650_18665</name>
</gene>
<feature type="transmembrane region" description="Helical" evidence="5">
    <location>
        <begin position="305"/>
        <end position="326"/>
    </location>
</feature>
<feature type="domain" description="ABC-2 type transporter transmembrane" evidence="6">
    <location>
        <begin position="20"/>
        <end position="415"/>
    </location>
</feature>
<dbReference type="InterPro" id="IPR052902">
    <property type="entry name" value="ABC-2_transporter"/>
</dbReference>
<keyword evidence="3 5" id="KW-1133">Transmembrane helix</keyword>
<accession>A0ABR8REB4</accession>
<dbReference type="PANTHER" id="PTHR43027:SF1">
    <property type="entry name" value="DOXORUBICIN RESISTANCE ABC TRANSPORTER PERMEASE PROTEIN DRRC-RELATED"/>
    <property type="match status" value="1"/>
</dbReference>
<evidence type="ECO:0000313" key="8">
    <source>
        <dbReference type="Proteomes" id="UP000640786"/>
    </source>
</evidence>
<feature type="transmembrane region" description="Helical" evidence="5">
    <location>
        <begin position="262"/>
        <end position="285"/>
    </location>
</feature>
<evidence type="ECO:0000259" key="6">
    <source>
        <dbReference type="Pfam" id="PF12698"/>
    </source>
</evidence>
<dbReference type="EMBL" id="JACSQO010000013">
    <property type="protein sequence ID" value="MBD7946133.1"/>
    <property type="molecule type" value="Genomic_DNA"/>
</dbReference>
<dbReference type="PANTHER" id="PTHR43027">
    <property type="entry name" value="DOXORUBICIN RESISTANCE ABC TRANSPORTER PERMEASE PROTEIN DRRC-RELATED"/>
    <property type="match status" value="1"/>
</dbReference>
<feature type="transmembrane region" description="Helical" evidence="5">
    <location>
        <begin position="338"/>
        <end position="358"/>
    </location>
</feature>
<evidence type="ECO:0000256" key="4">
    <source>
        <dbReference type="ARBA" id="ARBA00023136"/>
    </source>
</evidence>
<dbReference type="RefSeq" id="WP_151112477.1">
    <property type="nucleotide sequence ID" value="NZ_JACSQO010000013.1"/>
</dbReference>
<name>A0ABR8REB4_9BACI</name>
<evidence type="ECO:0000256" key="2">
    <source>
        <dbReference type="ARBA" id="ARBA00022692"/>
    </source>
</evidence>
<dbReference type="Proteomes" id="UP000640786">
    <property type="component" value="Unassembled WGS sequence"/>
</dbReference>
<organism evidence="7 8">
    <name type="scientific">Psychrobacillus faecigallinarum</name>
    <dbReference type="NCBI Taxonomy" id="2762235"/>
    <lineage>
        <taxon>Bacteria</taxon>
        <taxon>Bacillati</taxon>
        <taxon>Bacillota</taxon>
        <taxon>Bacilli</taxon>
        <taxon>Bacillales</taxon>
        <taxon>Bacillaceae</taxon>
        <taxon>Psychrobacillus</taxon>
    </lineage>
</organism>
<evidence type="ECO:0000256" key="3">
    <source>
        <dbReference type="ARBA" id="ARBA00022989"/>
    </source>
</evidence>
<sequence>MLLSLISKQLKMLVRNKQPLIILLVMPIVLITILSSALAGVMNRTAEGAIQADLVIVDSSSWEQESEEIKLFLENEGLAGPAQDSLLQTLEENDPIFVLQNSILSSTEIEKYLKVENGKAEDLGSLRKNEQIDGILSFPVNFRLEYIKYAYFNTGEEPKFELFLNQNSEIRASIVQSIIEEWQRGYSQSLALTKAGIPPNKVIGATEQVIKIEQVLPKGERTVPSSIYYSIGMLVMFALYIPSFLAGFALQEVQWKVYDRIILAGVSSTLYVLSILITGTIVALIQQALVLMYGSLALGIDWIGWPSMAVIVLSFSLFIGGLSALLTTLQFKTGTEGVANVFNGLVITIFSFLGGSFFKISDISETLANLGSYTPNGATMKAILSIQSGEKLSGIWLHLNVLYIGIFICVLLSIILFPRRGAKS</sequence>
<keyword evidence="8" id="KW-1185">Reference proteome</keyword>
<evidence type="ECO:0000256" key="5">
    <source>
        <dbReference type="SAM" id="Phobius"/>
    </source>
</evidence>
<protein>
    <submittedName>
        <fullName evidence="7">ABC transporter permease</fullName>
    </submittedName>
</protein>
<dbReference type="Pfam" id="PF12698">
    <property type="entry name" value="ABC2_membrane_3"/>
    <property type="match status" value="1"/>
</dbReference>
<feature type="transmembrane region" description="Helical" evidence="5">
    <location>
        <begin position="227"/>
        <end position="250"/>
    </location>
</feature>
<reference evidence="7 8" key="1">
    <citation type="submission" date="2020-08" db="EMBL/GenBank/DDBJ databases">
        <title>A Genomic Blueprint of the Chicken Gut Microbiome.</title>
        <authorList>
            <person name="Gilroy R."/>
            <person name="Ravi A."/>
            <person name="Getino M."/>
            <person name="Pursley I."/>
            <person name="Horton D.L."/>
            <person name="Alikhan N.-F."/>
            <person name="Baker D."/>
            <person name="Gharbi K."/>
            <person name="Hall N."/>
            <person name="Watson M."/>
            <person name="Adriaenssens E.M."/>
            <person name="Foster-Nyarko E."/>
            <person name="Jarju S."/>
            <person name="Secka A."/>
            <person name="Antonio M."/>
            <person name="Oren A."/>
            <person name="Chaudhuri R."/>
            <person name="La Ragione R.M."/>
            <person name="Hildebrand F."/>
            <person name="Pallen M.J."/>
        </authorList>
    </citation>
    <scope>NUCLEOTIDE SEQUENCE [LARGE SCALE GENOMIC DNA]</scope>
    <source>
        <strain evidence="7 8">Sa2BUA9</strain>
    </source>
</reference>
<feature type="transmembrane region" description="Helical" evidence="5">
    <location>
        <begin position="395"/>
        <end position="417"/>
    </location>
</feature>
<evidence type="ECO:0000256" key="1">
    <source>
        <dbReference type="ARBA" id="ARBA00004141"/>
    </source>
</evidence>
<keyword evidence="4 5" id="KW-0472">Membrane</keyword>
<proteinExistence type="predicted"/>
<comment type="subcellular location">
    <subcellularLocation>
        <location evidence="1">Membrane</location>
        <topology evidence="1">Multi-pass membrane protein</topology>
    </subcellularLocation>
</comment>
<evidence type="ECO:0000313" key="7">
    <source>
        <dbReference type="EMBL" id="MBD7946133.1"/>
    </source>
</evidence>
<keyword evidence="2 5" id="KW-0812">Transmembrane</keyword>
<feature type="transmembrane region" description="Helical" evidence="5">
    <location>
        <begin position="20"/>
        <end position="42"/>
    </location>
</feature>
<dbReference type="InterPro" id="IPR013525">
    <property type="entry name" value="ABC2_TM"/>
</dbReference>